<gene>
    <name evidence="2" type="ORF">HHL20_05390</name>
</gene>
<comment type="caution">
    <text evidence="2">The sequence shown here is derived from an EMBL/GenBank/DDBJ whole genome shotgun (WGS) entry which is preliminary data.</text>
</comment>
<keyword evidence="1" id="KW-0812">Transmembrane</keyword>
<dbReference type="Proteomes" id="UP000552615">
    <property type="component" value="Unassembled WGS sequence"/>
</dbReference>
<keyword evidence="3" id="KW-1185">Reference proteome</keyword>
<organism evidence="2 3">
    <name type="scientific">Chryseobacterium cheonjiense</name>
    <dbReference type="NCBI Taxonomy" id="2728845"/>
    <lineage>
        <taxon>Bacteria</taxon>
        <taxon>Pseudomonadati</taxon>
        <taxon>Bacteroidota</taxon>
        <taxon>Flavobacteriia</taxon>
        <taxon>Flavobacteriales</taxon>
        <taxon>Weeksellaceae</taxon>
        <taxon>Chryseobacterium group</taxon>
        <taxon>Chryseobacterium</taxon>
    </lineage>
</organism>
<keyword evidence="1" id="KW-1133">Transmembrane helix</keyword>
<feature type="transmembrane region" description="Helical" evidence="1">
    <location>
        <begin position="29"/>
        <end position="50"/>
    </location>
</feature>
<keyword evidence="1" id="KW-0472">Membrane</keyword>
<reference evidence="2 3" key="1">
    <citation type="submission" date="2020-04" db="EMBL/GenBank/DDBJ databases">
        <title>Chryseobacterium sp. RJ-7-14 sp. nov., isolated from Jeju soil.</title>
        <authorList>
            <person name="Dahal R.H."/>
            <person name="Chaudhary D.K."/>
        </authorList>
    </citation>
    <scope>NUCLEOTIDE SEQUENCE [LARGE SCALE GENOMIC DNA]</scope>
    <source>
        <strain evidence="2 3">RJ-7-14</strain>
    </source>
</reference>
<sequence length="62" mass="6859">MFIVIFLLGLTAIANGSLIKIDGNANAEIMILTGLVMEMVSLTAFFFSNINKVRTLLKQLRE</sequence>
<accession>A0A7Y0FHY5</accession>
<proteinExistence type="predicted"/>
<evidence type="ECO:0000256" key="1">
    <source>
        <dbReference type="SAM" id="Phobius"/>
    </source>
</evidence>
<name>A0A7Y0FHY5_9FLAO</name>
<protein>
    <submittedName>
        <fullName evidence="2">Uncharacterized protein</fullName>
    </submittedName>
</protein>
<dbReference type="EMBL" id="JABBGF010000001">
    <property type="protein sequence ID" value="NML56771.1"/>
    <property type="molecule type" value="Genomic_DNA"/>
</dbReference>
<evidence type="ECO:0000313" key="3">
    <source>
        <dbReference type="Proteomes" id="UP000552615"/>
    </source>
</evidence>
<dbReference type="AlphaFoldDB" id="A0A7Y0FHY5"/>
<evidence type="ECO:0000313" key="2">
    <source>
        <dbReference type="EMBL" id="NML56771.1"/>
    </source>
</evidence>
<dbReference type="RefSeq" id="WP_169230144.1">
    <property type="nucleotide sequence ID" value="NZ_JABBGF010000001.1"/>
</dbReference>